<dbReference type="PANTHER" id="PTHR36925">
    <property type="entry name" value="COBALT-PRECORRIN-6A REDUCTASE"/>
    <property type="match status" value="1"/>
</dbReference>
<proteinExistence type="predicted"/>
<evidence type="ECO:0000256" key="1">
    <source>
        <dbReference type="ARBA" id="ARBA00004953"/>
    </source>
</evidence>
<organism evidence="4 5">
    <name type="scientific">Pararhodospirillum oryzae</name>
    <dbReference type="NCBI Taxonomy" id="478448"/>
    <lineage>
        <taxon>Bacteria</taxon>
        <taxon>Pseudomonadati</taxon>
        <taxon>Pseudomonadota</taxon>
        <taxon>Alphaproteobacteria</taxon>
        <taxon>Rhodospirillales</taxon>
        <taxon>Rhodospirillaceae</taxon>
        <taxon>Pararhodospirillum</taxon>
    </lineage>
</organism>
<keyword evidence="2" id="KW-0169">Cobalamin biosynthesis</keyword>
<evidence type="ECO:0000313" key="4">
    <source>
        <dbReference type="EMBL" id="GEO80104.1"/>
    </source>
</evidence>
<dbReference type="AlphaFoldDB" id="A0A512H3R5"/>
<dbReference type="EMBL" id="BJZO01000004">
    <property type="protein sequence ID" value="GEO80104.1"/>
    <property type="molecule type" value="Genomic_DNA"/>
</dbReference>
<dbReference type="OrthoDB" id="5183775at2"/>
<dbReference type="RefSeq" id="WP_147162175.1">
    <property type="nucleotide sequence ID" value="NZ_BJZO01000004.1"/>
</dbReference>
<evidence type="ECO:0000256" key="3">
    <source>
        <dbReference type="ARBA" id="ARBA00023002"/>
    </source>
</evidence>
<evidence type="ECO:0000313" key="5">
    <source>
        <dbReference type="Proteomes" id="UP000321567"/>
    </source>
</evidence>
<keyword evidence="3" id="KW-0560">Oxidoreductase</keyword>
<dbReference type="PROSITE" id="PS51014">
    <property type="entry name" value="COBK_CBIJ"/>
    <property type="match status" value="1"/>
</dbReference>
<comment type="caution">
    <text evidence="4">The sequence shown here is derived from an EMBL/GenBank/DDBJ whole genome shotgun (WGS) entry which is preliminary data.</text>
</comment>
<dbReference type="NCBIfam" id="TIGR00715">
    <property type="entry name" value="precor6x_red"/>
    <property type="match status" value="1"/>
</dbReference>
<comment type="pathway">
    <text evidence="1">Cofactor biosynthesis; adenosylcobalamin biosynthesis.</text>
</comment>
<dbReference type="UniPathway" id="UPA00148"/>
<dbReference type="GO" id="GO:0016994">
    <property type="term" value="F:precorrin-6A reductase activity"/>
    <property type="evidence" value="ECO:0007669"/>
    <property type="project" value="InterPro"/>
</dbReference>
<sequence>MTADPLPAPLPILILGGTTEAYALAERLALTEALAVVTSLAGRTQNPRKPAGALRIGGFGGIEGLATYLRATQTRAVIDATHPFARRMGWHAAAACEQAGVPLLRLERPAWTPGPGDAWTLVDTWEEAVARLDARGARRVLLALGRQELAPFATLDHTWFLIRSVDPPDPLPAFARAQVLLARGPFSLDDETALLRDQAIDTVVCKNSGGSATDAKLAAARALGVEVIVQRRPPRPAGVPTVARVPEAVAWLEATLAGPLRA</sequence>
<dbReference type="PANTHER" id="PTHR36925:SF1">
    <property type="entry name" value="COBALT-PRECORRIN-6A REDUCTASE"/>
    <property type="match status" value="1"/>
</dbReference>
<evidence type="ECO:0000256" key="2">
    <source>
        <dbReference type="ARBA" id="ARBA00022573"/>
    </source>
</evidence>
<dbReference type="Pfam" id="PF02571">
    <property type="entry name" value="CbiJ"/>
    <property type="match status" value="1"/>
</dbReference>
<protein>
    <submittedName>
        <fullName evidence="4">Precorrin-6A reductase</fullName>
    </submittedName>
</protein>
<dbReference type="GO" id="GO:0009236">
    <property type="term" value="P:cobalamin biosynthetic process"/>
    <property type="evidence" value="ECO:0007669"/>
    <property type="project" value="UniProtKB-UniPathway"/>
</dbReference>
<accession>A0A512H3R5</accession>
<name>A0A512H3R5_9PROT</name>
<keyword evidence="5" id="KW-1185">Reference proteome</keyword>
<dbReference type="InterPro" id="IPR003723">
    <property type="entry name" value="Precorrin-6x_reduct"/>
</dbReference>
<dbReference type="NCBIfam" id="NF005968">
    <property type="entry name" value="PRK08057.1-2"/>
    <property type="match status" value="1"/>
</dbReference>
<gene>
    <name evidence="4" type="ORF">ROR02_02350</name>
</gene>
<dbReference type="Proteomes" id="UP000321567">
    <property type="component" value="Unassembled WGS sequence"/>
</dbReference>
<reference evidence="4 5" key="1">
    <citation type="submission" date="2019-07" db="EMBL/GenBank/DDBJ databases">
        <title>Whole genome shotgun sequence of Rhodospirillum oryzae NBRC 107573.</title>
        <authorList>
            <person name="Hosoyama A."/>
            <person name="Uohara A."/>
            <person name="Ohji S."/>
            <person name="Ichikawa N."/>
        </authorList>
    </citation>
    <scope>NUCLEOTIDE SEQUENCE [LARGE SCALE GENOMIC DNA]</scope>
    <source>
        <strain evidence="4 5">NBRC 107573</strain>
    </source>
</reference>